<proteinExistence type="predicted"/>
<dbReference type="FunFam" id="2.40.50.140:FF:000160">
    <property type="entry name" value="single-stranded DNA-binding protein, mitochondrial"/>
    <property type="match status" value="1"/>
</dbReference>
<keyword evidence="5" id="KW-1185">Reference proteome</keyword>
<evidence type="ECO:0008006" key="6">
    <source>
        <dbReference type="Google" id="ProtNLM"/>
    </source>
</evidence>
<sequence>MGTRLRKGLSLKRLLAQWSLADLSYKRRPFSSTVSFSDIDEKDGMGGEGDDDFKGPRKNKEHQFRGVHRAIICGKVGQVPVQKILRNGHTVTVFTVGTAGMFDQRIVADNLPMPAQWHRIAVHNEDLGAYSVQKLVKNAAVYVEGDIETRVYNDRINNQLKNIPEICVRRDGKIRLLQSGESDVSKSLDELSKSSLHLKRSMFHMDMCSTSGSLSFLMDD</sequence>
<dbReference type="PROSITE" id="PS50935">
    <property type="entry name" value="SSB"/>
    <property type="match status" value="1"/>
</dbReference>
<feature type="region of interest" description="Disordered" evidence="3">
    <location>
        <begin position="39"/>
        <end position="58"/>
    </location>
</feature>
<evidence type="ECO:0000256" key="2">
    <source>
        <dbReference type="PROSITE-ProRule" id="PRU00252"/>
    </source>
</evidence>
<dbReference type="Gene3D" id="2.40.50.140">
    <property type="entry name" value="Nucleic acid-binding proteins"/>
    <property type="match status" value="1"/>
</dbReference>
<dbReference type="PANTHER" id="PTHR10302:SF13">
    <property type="entry name" value="SINGLE-STRANDED DNA-BINDING PROTEIN, MITOCHONDRIAL"/>
    <property type="match status" value="1"/>
</dbReference>
<evidence type="ECO:0000313" key="5">
    <source>
        <dbReference type="Proteomes" id="UP000636709"/>
    </source>
</evidence>
<gene>
    <name evidence="4" type="ORF">HU200_055195</name>
</gene>
<dbReference type="SUPFAM" id="SSF50249">
    <property type="entry name" value="Nucleic acid-binding proteins"/>
    <property type="match status" value="1"/>
</dbReference>
<dbReference type="GO" id="GO:0042645">
    <property type="term" value="C:mitochondrial nucleoid"/>
    <property type="evidence" value="ECO:0007669"/>
    <property type="project" value="TreeGrafter"/>
</dbReference>
<dbReference type="GO" id="GO:0006264">
    <property type="term" value="P:mitochondrial DNA replication"/>
    <property type="evidence" value="ECO:0007669"/>
    <property type="project" value="TreeGrafter"/>
</dbReference>
<protein>
    <recommendedName>
        <fullName evidence="6">Single-stranded DNA-binding protein</fullName>
    </recommendedName>
</protein>
<dbReference type="EMBL" id="JACEFO010002359">
    <property type="protein sequence ID" value="KAF8663860.1"/>
    <property type="molecule type" value="Genomic_DNA"/>
</dbReference>
<dbReference type="Proteomes" id="UP000636709">
    <property type="component" value="Unassembled WGS sequence"/>
</dbReference>
<keyword evidence="1 2" id="KW-0238">DNA-binding</keyword>
<evidence type="ECO:0000313" key="4">
    <source>
        <dbReference type="EMBL" id="KAF8663860.1"/>
    </source>
</evidence>
<dbReference type="Pfam" id="PF00436">
    <property type="entry name" value="SSB"/>
    <property type="match status" value="1"/>
</dbReference>
<evidence type="ECO:0000256" key="1">
    <source>
        <dbReference type="ARBA" id="ARBA00023125"/>
    </source>
</evidence>
<organism evidence="4 5">
    <name type="scientific">Digitaria exilis</name>
    <dbReference type="NCBI Taxonomy" id="1010633"/>
    <lineage>
        <taxon>Eukaryota</taxon>
        <taxon>Viridiplantae</taxon>
        <taxon>Streptophyta</taxon>
        <taxon>Embryophyta</taxon>
        <taxon>Tracheophyta</taxon>
        <taxon>Spermatophyta</taxon>
        <taxon>Magnoliopsida</taxon>
        <taxon>Liliopsida</taxon>
        <taxon>Poales</taxon>
        <taxon>Poaceae</taxon>
        <taxon>PACMAD clade</taxon>
        <taxon>Panicoideae</taxon>
        <taxon>Panicodae</taxon>
        <taxon>Paniceae</taxon>
        <taxon>Anthephorinae</taxon>
        <taxon>Digitaria</taxon>
    </lineage>
</organism>
<dbReference type="PANTHER" id="PTHR10302">
    <property type="entry name" value="SINGLE-STRANDED DNA-BINDING PROTEIN"/>
    <property type="match status" value="1"/>
</dbReference>
<dbReference type="InterPro" id="IPR011344">
    <property type="entry name" value="ssDNA-bd"/>
</dbReference>
<dbReference type="InterPro" id="IPR000424">
    <property type="entry name" value="Primosome_PriB/ssb"/>
</dbReference>
<comment type="caution">
    <text evidence="4">The sequence shown here is derived from an EMBL/GenBank/DDBJ whole genome shotgun (WGS) entry which is preliminary data.</text>
</comment>
<accession>A0A835E4Y2</accession>
<reference evidence="4" key="1">
    <citation type="submission" date="2020-07" db="EMBL/GenBank/DDBJ databases">
        <title>Genome sequence and genetic diversity analysis of an under-domesticated orphan crop, white fonio (Digitaria exilis).</title>
        <authorList>
            <person name="Bennetzen J.L."/>
            <person name="Chen S."/>
            <person name="Ma X."/>
            <person name="Wang X."/>
            <person name="Yssel A.E.J."/>
            <person name="Chaluvadi S.R."/>
            <person name="Johnson M."/>
            <person name="Gangashetty P."/>
            <person name="Hamidou F."/>
            <person name="Sanogo M.D."/>
            <person name="Zwaenepoel A."/>
            <person name="Wallace J."/>
            <person name="Van De Peer Y."/>
            <person name="Van Deynze A."/>
        </authorList>
    </citation>
    <scope>NUCLEOTIDE SEQUENCE</scope>
    <source>
        <tissue evidence="4">Leaves</tissue>
    </source>
</reference>
<evidence type="ECO:0000256" key="3">
    <source>
        <dbReference type="SAM" id="MobiDB-lite"/>
    </source>
</evidence>
<dbReference type="InterPro" id="IPR012340">
    <property type="entry name" value="NA-bd_OB-fold"/>
</dbReference>
<dbReference type="OrthoDB" id="1078367at2759"/>
<dbReference type="GO" id="GO:0003697">
    <property type="term" value="F:single-stranded DNA binding"/>
    <property type="evidence" value="ECO:0007669"/>
    <property type="project" value="InterPro"/>
</dbReference>
<dbReference type="AlphaFoldDB" id="A0A835E4Y2"/>
<name>A0A835E4Y2_9POAL</name>